<accession>A0A2S8G3T6</accession>
<proteinExistence type="predicted"/>
<evidence type="ECO:0000256" key="1">
    <source>
        <dbReference type="SAM" id="MobiDB-lite"/>
    </source>
</evidence>
<dbReference type="AlphaFoldDB" id="A0A2S8G3T6"/>
<feature type="compositionally biased region" description="Polar residues" evidence="1">
    <location>
        <begin position="218"/>
        <end position="228"/>
    </location>
</feature>
<sequence length="228" mass="26336">MTFPKKTTIPFRSVMNIASRTHCLLLATCLAALCALSWSGAAVAQDRTVPVSAVKPDATRRQIAQAPMADQRISVVERQRREEVALAFAKKHHPELEKLLRQLRGMDQKEYGKAIRELYRVSERLSLLEERAPHFYQVQLDLWKANSSATLLAARLQLNPGNEDLRQEFRAALQRKFETQIRVNEEELARARERVQRLEQNLERLERDGPQMIERQMRQLTPKTKPSS</sequence>
<feature type="chain" id="PRO_5015417026" evidence="2">
    <location>
        <begin position="45"/>
        <end position="228"/>
    </location>
</feature>
<evidence type="ECO:0000313" key="4">
    <source>
        <dbReference type="Proteomes" id="UP000240009"/>
    </source>
</evidence>
<evidence type="ECO:0000313" key="3">
    <source>
        <dbReference type="EMBL" id="PQO39097.1"/>
    </source>
</evidence>
<keyword evidence="2" id="KW-0732">Signal</keyword>
<feature type="signal peptide" evidence="2">
    <location>
        <begin position="1"/>
        <end position="44"/>
    </location>
</feature>
<gene>
    <name evidence="3" type="ORF">C5Y96_04345</name>
</gene>
<evidence type="ECO:0000256" key="2">
    <source>
        <dbReference type="SAM" id="SignalP"/>
    </source>
</evidence>
<comment type="caution">
    <text evidence="3">The sequence shown here is derived from an EMBL/GenBank/DDBJ whole genome shotgun (WGS) entry which is preliminary data.</text>
</comment>
<feature type="region of interest" description="Disordered" evidence="1">
    <location>
        <begin position="206"/>
        <end position="228"/>
    </location>
</feature>
<organism evidence="3 4">
    <name type="scientific">Blastopirellula marina</name>
    <dbReference type="NCBI Taxonomy" id="124"/>
    <lineage>
        <taxon>Bacteria</taxon>
        <taxon>Pseudomonadati</taxon>
        <taxon>Planctomycetota</taxon>
        <taxon>Planctomycetia</taxon>
        <taxon>Pirellulales</taxon>
        <taxon>Pirellulaceae</taxon>
        <taxon>Blastopirellula</taxon>
    </lineage>
</organism>
<name>A0A2S8G3T6_9BACT</name>
<dbReference type="EMBL" id="PUIA01000016">
    <property type="protein sequence ID" value="PQO39097.1"/>
    <property type="molecule type" value="Genomic_DNA"/>
</dbReference>
<reference evidence="3 4" key="1">
    <citation type="submission" date="2018-02" db="EMBL/GenBank/DDBJ databases">
        <title>Comparative genomes isolates from brazilian mangrove.</title>
        <authorList>
            <person name="Araujo J.E."/>
            <person name="Taketani R.G."/>
            <person name="Silva M.C.P."/>
            <person name="Loureco M.V."/>
            <person name="Andreote F.D."/>
        </authorList>
    </citation>
    <scope>NUCLEOTIDE SEQUENCE [LARGE SCALE GENOMIC DNA]</scope>
    <source>
        <strain evidence="3 4">HEX-2 MGV</strain>
    </source>
</reference>
<dbReference type="Proteomes" id="UP000240009">
    <property type="component" value="Unassembled WGS sequence"/>
</dbReference>
<protein>
    <submittedName>
        <fullName evidence="3">Uncharacterized protein</fullName>
    </submittedName>
</protein>